<evidence type="ECO:0000313" key="2">
    <source>
        <dbReference type="EMBL" id="ALA59273.1"/>
    </source>
</evidence>
<feature type="region of interest" description="Disordered" evidence="1">
    <location>
        <begin position="203"/>
        <end position="223"/>
    </location>
</feature>
<organism evidence="2 3">
    <name type="scientific">Nitrospira moscoviensis</name>
    <dbReference type="NCBI Taxonomy" id="42253"/>
    <lineage>
        <taxon>Bacteria</taxon>
        <taxon>Pseudomonadati</taxon>
        <taxon>Nitrospirota</taxon>
        <taxon>Nitrospiria</taxon>
        <taxon>Nitrospirales</taxon>
        <taxon>Nitrospiraceae</taxon>
        <taxon>Nitrospira</taxon>
    </lineage>
</organism>
<proteinExistence type="predicted"/>
<dbReference type="Pfam" id="PF18845">
    <property type="entry name" value="baeRF_family3"/>
    <property type="match status" value="1"/>
</dbReference>
<dbReference type="OrthoDB" id="4393931at2"/>
<reference evidence="2 3" key="1">
    <citation type="journal article" date="2015" name="Proc. Natl. Acad. Sci. U.S.A.">
        <title>Expanded metabolic versatility of ubiquitous nitrite-oxidizing bacteria from the genus Nitrospira.</title>
        <authorList>
            <person name="Koch H."/>
            <person name="Lucker S."/>
            <person name="Albertsen M."/>
            <person name="Kitzinger K."/>
            <person name="Herbold C."/>
            <person name="Spieck E."/>
            <person name="Nielsen P.H."/>
            <person name="Wagner M."/>
            <person name="Daims H."/>
        </authorList>
    </citation>
    <scope>NUCLEOTIDE SEQUENCE [LARGE SCALE GENOMIC DNA]</scope>
    <source>
        <strain evidence="2 3">NSP M-1</strain>
    </source>
</reference>
<sequence length="400" mass="45339">MADTTSSPAEREPWHVRSEDPLNHEDFRALVCYRDGPCVSIFMPTHRAGPQTRQDPIRLKNLHRTAEQSLVDRGHRAADVRSWLAPLDALIEDAQFWRFQSDGLALFLSPAFFRLYRLPLRFDESVIVTERFHIAPLLPYFIEDERFYLLALSQQGCRLLRCTKHAVARLDLPGAPASMTETPGYERRETQLQFEAIAPKGGRGTGSGGGTALFHGHGSSSDASTADVERYFRAVDRALCDVLRDRREPLVLAGVDYLLPLYRNLSRYGAIAAEQITGNPKDKRDEELHREAWGLMESRLAEARRRAMARIQEALNTGQGSDRLTDVVPAAVQGRVDVLLAPLDRHIWGRFDPDTQRAEVHEEQRPGDEDLYELSAMQTFLHGGQVYHVQGDRPAARFRY</sequence>
<accession>A0A0K2GE93</accession>
<protein>
    <submittedName>
        <fullName evidence="2">Uncharacterized protein</fullName>
    </submittedName>
</protein>
<name>A0A0K2GE93_NITMO</name>
<dbReference type="KEGG" id="nmv:NITMOv2_2867"/>
<dbReference type="RefSeq" id="WP_053380320.1">
    <property type="nucleotide sequence ID" value="NZ_CP011801.1"/>
</dbReference>
<dbReference type="AlphaFoldDB" id="A0A0K2GE93"/>
<evidence type="ECO:0000313" key="3">
    <source>
        <dbReference type="Proteomes" id="UP000069205"/>
    </source>
</evidence>
<dbReference type="PATRIC" id="fig|42253.5.peg.2833"/>
<dbReference type="STRING" id="42253.NITMOv2_2867"/>
<keyword evidence="3" id="KW-1185">Reference proteome</keyword>
<evidence type="ECO:0000256" key="1">
    <source>
        <dbReference type="SAM" id="MobiDB-lite"/>
    </source>
</evidence>
<gene>
    <name evidence="2" type="ORF">NITMOv2_2867</name>
</gene>
<dbReference type="EMBL" id="CP011801">
    <property type="protein sequence ID" value="ALA59273.1"/>
    <property type="molecule type" value="Genomic_DNA"/>
</dbReference>
<dbReference type="InterPro" id="IPR041289">
    <property type="entry name" value="Bact_RF_family3"/>
</dbReference>
<dbReference type="Proteomes" id="UP000069205">
    <property type="component" value="Chromosome"/>
</dbReference>